<dbReference type="STRING" id="35608.A0A2U1Q466"/>
<sequence length="196" mass="21995">MVGGLERVVWADWHPSHLSVKPNKWKSNSNEVLQVSPTPTHSPFTYEVIYSHCNNDNQDHKNPSKSFSFLELQVATRNFRPSVAYGSYAGSSTLYKGWIDEQYAPGKFGIGIPVAIKRLKQSLQGDKEWLDMGKVPPAYIFAAFIPALMIAGNLFWIPIFSQNLVNSQKLSVAKALSAMSMHDYLHQSAGLHPRFD</sequence>
<keyword evidence="1" id="KW-0472">Membrane</keyword>
<protein>
    <submittedName>
        <fullName evidence="2">Protein kinase capable of phosphorylating tyrosine family protein</fullName>
    </submittedName>
</protein>
<evidence type="ECO:0000313" key="2">
    <source>
        <dbReference type="EMBL" id="PWA92796.1"/>
    </source>
</evidence>
<dbReference type="Gene3D" id="3.30.200.20">
    <property type="entry name" value="Phosphorylase Kinase, domain 1"/>
    <property type="match status" value="1"/>
</dbReference>
<name>A0A2U1Q466_ARTAN</name>
<keyword evidence="1" id="KW-0812">Transmembrane</keyword>
<evidence type="ECO:0000256" key="1">
    <source>
        <dbReference type="SAM" id="Phobius"/>
    </source>
</evidence>
<dbReference type="GO" id="GO:0016301">
    <property type="term" value="F:kinase activity"/>
    <property type="evidence" value="ECO:0007669"/>
    <property type="project" value="UniProtKB-KW"/>
</dbReference>
<keyword evidence="1" id="KW-1133">Transmembrane helix</keyword>
<organism evidence="2 3">
    <name type="scientific">Artemisia annua</name>
    <name type="common">Sweet wormwood</name>
    <dbReference type="NCBI Taxonomy" id="35608"/>
    <lineage>
        <taxon>Eukaryota</taxon>
        <taxon>Viridiplantae</taxon>
        <taxon>Streptophyta</taxon>
        <taxon>Embryophyta</taxon>
        <taxon>Tracheophyta</taxon>
        <taxon>Spermatophyta</taxon>
        <taxon>Magnoliopsida</taxon>
        <taxon>eudicotyledons</taxon>
        <taxon>Gunneridae</taxon>
        <taxon>Pentapetalae</taxon>
        <taxon>asterids</taxon>
        <taxon>campanulids</taxon>
        <taxon>Asterales</taxon>
        <taxon>Asteraceae</taxon>
        <taxon>Asteroideae</taxon>
        <taxon>Anthemideae</taxon>
        <taxon>Artemisiinae</taxon>
        <taxon>Artemisia</taxon>
    </lineage>
</organism>
<dbReference type="Proteomes" id="UP000245207">
    <property type="component" value="Unassembled WGS sequence"/>
</dbReference>
<keyword evidence="2" id="KW-0418">Kinase</keyword>
<reference evidence="2 3" key="1">
    <citation type="journal article" date="2018" name="Mol. Plant">
        <title>The genome of Artemisia annua provides insight into the evolution of Asteraceae family and artemisinin biosynthesis.</title>
        <authorList>
            <person name="Shen Q."/>
            <person name="Zhang L."/>
            <person name="Liao Z."/>
            <person name="Wang S."/>
            <person name="Yan T."/>
            <person name="Shi P."/>
            <person name="Liu M."/>
            <person name="Fu X."/>
            <person name="Pan Q."/>
            <person name="Wang Y."/>
            <person name="Lv Z."/>
            <person name="Lu X."/>
            <person name="Zhang F."/>
            <person name="Jiang W."/>
            <person name="Ma Y."/>
            <person name="Chen M."/>
            <person name="Hao X."/>
            <person name="Li L."/>
            <person name="Tang Y."/>
            <person name="Lv G."/>
            <person name="Zhou Y."/>
            <person name="Sun X."/>
            <person name="Brodelius P.E."/>
            <person name="Rose J.K.C."/>
            <person name="Tang K."/>
        </authorList>
    </citation>
    <scope>NUCLEOTIDE SEQUENCE [LARGE SCALE GENOMIC DNA]</scope>
    <source>
        <strain evidence="3">cv. Huhao1</strain>
        <tissue evidence="2">Leaf</tissue>
    </source>
</reference>
<dbReference type="EMBL" id="PKPP01000436">
    <property type="protein sequence ID" value="PWA92796.1"/>
    <property type="molecule type" value="Genomic_DNA"/>
</dbReference>
<dbReference type="AlphaFoldDB" id="A0A2U1Q466"/>
<gene>
    <name evidence="2" type="ORF">CTI12_AA067080</name>
</gene>
<accession>A0A2U1Q466</accession>
<keyword evidence="3" id="KW-1185">Reference proteome</keyword>
<feature type="transmembrane region" description="Helical" evidence="1">
    <location>
        <begin position="138"/>
        <end position="160"/>
    </location>
</feature>
<proteinExistence type="predicted"/>
<evidence type="ECO:0000313" key="3">
    <source>
        <dbReference type="Proteomes" id="UP000245207"/>
    </source>
</evidence>
<keyword evidence="2" id="KW-0808">Transferase</keyword>
<comment type="caution">
    <text evidence="2">The sequence shown here is derived from an EMBL/GenBank/DDBJ whole genome shotgun (WGS) entry which is preliminary data.</text>
</comment>